<gene>
    <name evidence="2" type="ORF">G5I_03794</name>
</gene>
<dbReference type="FunCoup" id="F4WDW9">
    <property type="interactions" value="1010"/>
</dbReference>
<evidence type="ECO:0000313" key="2">
    <source>
        <dbReference type="EMBL" id="EGI67601.1"/>
    </source>
</evidence>
<dbReference type="OrthoDB" id="6257894at2759"/>
<dbReference type="eggNOG" id="KOG4811">
    <property type="taxonomic scope" value="Eukaryota"/>
</dbReference>
<reference evidence="2" key="1">
    <citation type="submission" date="2011-02" db="EMBL/GenBank/DDBJ databases">
        <title>The genome of the leaf-cutting ant Acromyrmex echinatior suggests key adaptations to social evolution and fungus farming.</title>
        <authorList>
            <person name="Nygaard S."/>
            <person name="Zhang G."/>
        </authorList>
    </citation>
    <scope>NUCLEOTIDE SEQUENCE</scope>
</reference>
<dbReference type="STRING" id="103372.F4WDW9"/>
<dbReference type="PANTHER" id="PTHR34253:SF1">
    <property type="entry name" value="PROTEIN LLP HOMOLOG"/>
    <property type="match status" value="1"/>
</dbReference>
<dbReference type="EMBL" id="GL888096">
    <property type="protein sequence ID" value="EGI67601.1"/>
    <property type="molecule type" value="Genomic_DNA"/>
</dbReference>
<organism evidence="3">
    <name type="scientific">Acromyrmex echinatior</name>
    <name type="common">Panamanian leafcutter ant</name>
    <name type="synonym">Acromyrmex octospinosus echinatior</name>
    <dbReference type="NCBI Taxonomy" id="103372"/>
    <lineage>
        <taxon>Eukaryota</taxon>
        <taxon>Metazoa</taxon>
        <taxon>Ecdysozoa</taxon>
        <taxon>Arthropoda</taxon>
        <taxon>Hexapoda</taxon>
        <taxon>Insecta</taxon>
        <taxon>Pterygota</taxon>
        <taxon>Neoptera</taxon>
        <taxon>Endopterygota</taxon>
        <taxon>Hymenoptera</taxon>
        <taxon>Apocrita</taxon>
        <taxon>Aculeata</taxon>
        <taxon>Formicoidea</taxon>
        <taxon>Formicidae</taxon>
        <taxon>Myrmicinae</taxon>
        <taxon>Acromyrmex</taxon>
    </lineage>
</organism>
<dbReference type="KEGG" id="aec:105144053"/>
<comment type="similarity">
    <text evidence="1">Belongs to the learning-associated protein family.</text>
</comment>
<dbReference type="GO" id="GO:0097484">
    <property type="term" value="P:dendrite extension"/>
    <property type="evidence" value="ECO:0007669"/>
    <property type="project" value="TreeGrafter"/>
</dbReference>
<name>F4WDW9_ACREC</name>
<dbReference type="Proteomes" id="UP000007755">
    <property type="component" value="Unassembled WGS sequence"/>
</dbReference>
<keyword evidence="3" id="KW-1185">Reference proteome</keyword>
<dbReference type="GO" id="GO:0001099">
    <property type="term" value="F:basal RNA polymerase II transcription machinery binding"/>
    <property type="evidence" value="ECO:0007669"/>
    <property type="project" value="TreeGrafter"/>
</dbReference>
<dbReference type="AlphaFoldDB" id="F4WDW9"/>
<evidence type="ECO:0000256" key="1">
    <source>
        <dbReference type="ARBA" id="ARBA00034118"/>
    </source>
</evidence>
<dbReference type="Pfam" id="PF10169">
    <property type="entry name" value="LLPH"/>
    <property type="match status" value="1"/>
</dbReference>
<dbReference type="GO" id="GO:0003723">
    <property type="term" value="F:RNA binding"/>
    <property type="evidence" value="ECO:0007669"/>
    <property type="project" value="TreeGrafter"/>
</dbReference>
<dbReference type="InParanoid" id="F4WDW9"/>
<dbReference type="GO" id="GO:0005730">
    <property type="term" value="C:nucleolus"/>
    <property type="evidence" value="ECO:0007669"/>
    <property type="project" value="TreeGrafter"/>
</dbReference>
<dbReference type="InterPro" id="IPR018784">
    <property type="entry name" value="LLPH-like"/>
</dbReference>
<accession>F4WDW9</accession>
<proteinExistence type="inferred from homology"/>
<sequence>MAKSLRSKWKRKCRAIKRERYAVKELDRLKKTLGIDDNVSKDIEMTEITEIATVVDAKKVKEDVKAKRVEDVKSKTVTGEEQMEVEGARIYNKKTLRDQYGNYPVWMNHRKIVKHKKGRARTKKTDKIGKRLTRRQKKVINKKIQKDK</sequence>
<evidence type="ECO:0000313" key="3">
    <source>
        <dbReference type="Proteomes" id="UP000007755"/>
    </source>
</evidence>
<dbReference type="OMA" id="YGNYPVW"/>
<dbReference type="PANTHER" id="PTHR34253">
    <property type="entry name" value="PROTEIN LLP HOMOLOG"/>
    <property type="match status" value="1"/>
</dbReference>
<protein>
    <submittedName>
        <fullName evidence="2">Uncharacterized protein C12orf31-like protein</fullName>
    </submittedName>
</protein>